<comment type="caution">
    <text evidence="6">The sequence shown here is derived from an EMBL/GenBank/DDBJ whole genome shotgun (WGS) entry which is preliminary data.</text>
</comment>
<keyword evidence="2 4" id="KW-0853">WD repeat</keyword>
<dbReference type="GO" id="GO:0016567">
    <property type="term" value="P:protein ubiquitination"/>
    <property type="evidence" value="ECO:0007669"/>
    <property type="project" value="TreeGrafter"/>
</dbReference>
<dbReference type="Pfam" id="PF00400">
    <property type="entry name" value="WD40"/>
    <property type="match status" value="1"/>
</dbReference>
<evidence type="ECO:0000256" key="3">
    <source>
        <dbReference type="ARBA" id="ARBA00022737"/>
    </source>
</evidence>
<dbReference type="InterPro" id="IPR036322">
    <property type="entry name" value="WD40_repeat_dom_sf"/>
</dbReference>
<dbReference type="EMBL" id="PZQS01000010">
    <property type="protein sequence ID" value="PVD23248.1"/>
    <property type="molecule type" value="Genomic_DNA"/>
</dbReference>
<dbReference type="Proteomes" id="UP000245119">
    <property type="component" value="Linkage Group LG10"/>
</dbReference>
<dbReference type="Pfam" id="PF23609">
    <property type="entry name" value="Beta-prop_EIPR1"/>
    <property type="match status" value="1"/>
</dbReference>
<gene>
    <name evidence="6" type="ORF">C0Q70_16512</name>
</gene>
<dbReference type="PROSITE" id="PS50294">
    <property type="entry name" value="WD_REPEATS_REGION"/>
    <property type="match status" value="1"/>
</dbReference>
<dbReference type="PANTHER" id="PTHR14205">
    <property type="entry name" value="WD-REPEAT PROTEIN"/>
    <property type="match status" value="1"/>
</dbReference>
<organism evidence="6 7">
    <name type="scientific">Pomacea canaliculata</name>
    <name type="common">Golden apple snail</name>
    <dbReference type="NCBI Taxonomy" id="400727"/>
    <lineage>
        <taxon>Eukaryota</taxon>
        <taxon>Metazoa</taxon>
        <taxon>Spiralia</taxon>
        <taxon>Lophotrochozoa</taxon>
        <taxon>Mollusca</taxon>
        <taxon>Gastropoda</taxon>
        <taxon>Caenogastropoda</taxon>
        <taxon>Architaenioglossa</taxon>
        <taxon>Ampullarioidea</taxon>
        <taxon>Ampullariidae</taxon>
        <taxon>Pomacea</taxon>
    </lineage>
</organism>
<dbReference type="GO" id="GO:0060341">
    <property type="term" value="P:regulation of cellular localization"/>
    <property type="evidence" value="ECO:0007669"/>
    <property type="project" value="UniProtKB-ARBA"/>
</dbReference>
<dbReference type="OMA" id="HQFLALH"/>
<feature type="repeat" description="WD" evidence="4">
    <location>
        <begin position="221"/>
        <end position="263"/>
    </location>
</feature>
<keyword evidence="7" id="KW-1185">Reference proteome</keyword>
<evidence type="ECO:0000259" key="5">
    <source>
        <dbReference type="Pfam" id="PF23609"/>
    </source>
</evidence>
<dbReference type="SMART" id="SM00320">
    <property type="entry name" value="WD40"/>
    <property type="match status" value="5"/>
</dbReference>
<dbReference type="InterPro" id="IPR001680">
    <property type="entry name" value="WD40_rpt"/>
</dbReference>
<dbReference type="PANTHER" id="PTHR14205:SF15">
    <property type="entry name" value="EARP AND GARP COMPLEX-INTERACTING PROTEIN 1"/>
    <property type="match status" value="1"/>
</dbReference>
<dbReference type="STRING" id="400727.A0A2T7NQ00"/>
<evidence type="ECO:0000256" key="2">
    <source>
        <dbReference type="ARBA" id="ARBA00022574"/>
    </source>
</evidence>
<evidence type="ECO:0000313" key="7">
    <source>
        <dbReference type="Proteomes" id="UP000245119"/>
    </source>
</evidence>
<dbReference type="GO" id="GO:0051049">
    <property type="term" value="P:regulation of transport"/>
    <property type="evidence" value="ECO:0007669"/>
    <property type="project" value="UniProtKB-ARBA"/>
</dbReference>
<dbReference type="InterPro" id="IPR015943">
    <property type="entry name" value="WD40/YVTN_repeat-like_dom_sf"/>
</dbReference>
<dbReference type="InterPro" id="IPR059104">
    <property type="entry name" value="Beta-prop_EIPR1-like"/>
</dbReference>
<dbReference type="OrthoDB" id="196957at2759"/>
<sequence length="382" mass="43552">MEDETPVIYGLEFQARSLTSQTAETDRIRFLVGTQSLRSENQVHHIDFDDENNVINKNVFLHREGEVWHISSSSFDSSLLATCYNKTSDTKSELHAAVWRLPGDYDPSSPADDHSASHSPLELLCCLDRAEQDVKMVMWHPTGDSHTILGLCEDRVVCWDLNVASSSATITDSVILESKGQLRLSCGRWNPHHNCTHIATANDSTIRGWDMRSKQQAYQIEGAHGQLVRDLDFNPNRQYYLASCGDDCRVKFWDTRNTSEPLKVLSDHSHWVWSVRYNHFHDQLVLTSSSDSRVILNNVVTLSSEPFGHLVEKEEESENDVLQERNQETPKDGVIATYEEHEDSVYAVDWSTADPWVFASLSYDGRLVINRVPRAEKYKILL</sequence>
<comment type="similarity">
    <text evidence="1">Belongs to the WD repeat EIPR1 family.</text>
</comment>
<evidence type="ECO:0000313" key="6">
    <source>
        <dbReference type="EMBL" id="PVD23248.1"/>
    </source>
</evidence>
<proteinExistence type="inferred from homology"/>
<evidence type="ECO:0000256" key="4">
    <source>
        <dbReference type="PROSITE-ProRule" id="PRU00221"/>
    </source>
</evidence>
<dbReference type="PROSITE" id="PS00678">
    <property type="entry name" value="WD_REPEATS_1"/>
    <property type="match status" value="1"/>
</dbReference>
<accession>A0A2T7NQ00</accession>
<protein>
    <recommendedName>
        <fullName evidence="5">EIPR1-like beta-propeller domain-containing protein</fullName>
    </recommendedName>
</protein>
<dbReference type="InterPro" id="IPR019775">
    <property type="entry name" value="WD40_repeat_CS"/>
</dbReference>
<dbReference type="InterPro" id="IPR040323">
    <property type="entry name" value="EIPR1"/>
</dbReference>
<dbReference type="FunFam" id="2.130.10.10:FF:000156">
    <property type="entry name" value="protein TSSC1 isoform X1"/>
    <property type="match status" value="1"/>
</dbReference>
<name>A0A2T7NQ00_POMCA</name>
<dbReference type="AlphaFoldDB" id="A0A2T7NQ00"/>
<feature type="domain" description="EIPR1-like beta-propeller" evidence="5">
    <location>
        <begin position="5"/>
        <end position="296"/>
    </location>
</feature>
<dbReference type="Gene3D" id="2.130.10.10">
    <property type="entry name" value="YVTN repeat-like/Quinoprotein amine dehydrogenase"/>
    <property type="match status" value="1"/>
</dbReference>
<dbReference type="PROSITE" id="PS50082">
    <property type="entry name" value="WD_REPEATS_2"/>
    <property type="match status" value="1"/>
</dbReference>
<reference evidence="6 7" key="1">
    <citation type="submission" date="2018-04" db="EMBL/GenBank/DDBJ databases">
        <title>The genome of golden apple snail Pomacea canaliculata provides insight into stress tolerance and invasive adaptation.</title>
        <authorList>
            <person name="Liu C."/>
            <person name="Liu B."/>
            <person name="Ren Y."/>
            <person name="Zhang Y."/>
            <person name="Wang H."/>
            <person name="Li S."/>
            <person name="Jiang F."/>
            <person name="Yin L."/>
            <person name="Zhang G."/>
            <person name="Qian W."/>
            <person name="Fan W."/>
        </authorList>
    </citation>
    <scope>NUCLEOTIDE SEQUENCE [LARGE SCALE GENOMIC DNA]</scope>
    <source>
        <strain evidence="6">SZHN2017</strain>
        <tissue evidence="6">Muscle</tissue>
    </source>
</reference>
<evidence type="ECO:0000256" key="1">
    <source>
        <dbReference type="ARBA" id="ARBA00005672"/>
    </source>
</evidence>
<dbReference type="SUPFAM" id="SSF50978">
    <property type="entry name" value="WD40 repeat-like"/>
    <property type="match status" value="1"/>
</dbReference>
<keyword evidence="3" id="KW-0677">Repeat</keyword>